<evidence type="ECO:0000256" key="4">
    <source>
        <dbReference type="RuleBase" id="RU362068"/>
    </source>
</evidence>
<feature type="domain" description="Ketopantoate reductase C-terminal" evidence="6">
    <location>
        <begin position="205"/>
        <end position="335"/>
    </location>
</feature>
<dbReference type="Gene3D" id="3.40.50.720">
    <property type="entry name" value="NAD(P)-binding Rossmann-like Domain"/>
    <property type="match status" value="1"/>
</dbReference>
<keyword evidence="2 4" id="KW-0521">NADP</keyword>
<dbReference type="InterPro" id="IPR003710">
    <property type="entry name" value="ApbA"/>
</dbReference>
<reference evidence="7" key="1">
    <citation type="submission" date="2023-04" db="EMBL/GenBank/DDBJ databases">
        <title>Black Yeasts Isolated from many extreme environments.</title>
        <authorList>
            <person name="Coleine C."/>
            <person name="Stajich J.E."/>
            <person name="Selbmann L."/>
        </authorList>
    </citation>
    <scope>NUCLEOTIDE SEQUENCE</scope>
    <source>
        <strain evidence="7">CCFEE 5312</strain>
    </source>
</reference>
<dbReference type="Gene3D" id="1.10.1040.10">
    <property type="entry name" value="N-(1-d-carboxylethyl)-l-norvaline Dehydrogenase, domain 2"/>
    <property type="match status" value="1"/>
</dbReference>
<evidence type="ECO:0000313" key="8">
    <source>
        <dbReference type="Proteomes" id="UP001271007"/>
    </source>
</evidence>
<dbReference type="GO" id="GO:0008677">
    <property type="term" value="F:2-dehydropantoate 2-reductase activity"/>
    <property type="evidence" value="ECO:0007669"/>
    <property type="project" value="UniProtKB-EC"/>
</dbReference>
<comment type="caution">
    <text evidence="7">The sequence shown here is derived from an EMBL/GenBank/DDBJ whole genome shotgun (WGS) entry which is preliminary data.</text>
</comment>
<keyword evidence="3 4" id="KW-0560">Oxidoreductase</keyword>
<protein>
    <recommendedName>
        <fullName evidence="4">2-dehydropantoate 2-reductase</fullName>
        <ecNumber evidence="4">1.1.1.169</ecNumber>
    </recommendedName>
    <alternativeName>
        <fullName evidence="4">Ketopantoate reductase</fullName>
    </alternativeName>
</protein>
<dbReference type="SUPFAM" id="SSF51735">
    <property type="entry name" value="NAD(P)-binding Rossmann-fold domains"/>
    <property type="match status" value="1"/>
</dbReference>
<dbReference type="InterPro" id="IPR008927">
    <property type="entry name" value="6-PGluconate_DH-like_C_sf"/>
</dbReference>
<dbReference type="GO" id="GO:0015940">
    <property type="term" value="P:pantothenate biosynthetic process"/>
    <property type="evidence" value="ECO:0007669"/>
    <property type="project" value="InterPro"/>
</dbReference>
<dbReference type="Pfam" id="PF02558">
    <property type="entry name" value="ApbA"/>
    <property type="match status" value="1"/>
</dbReference>
<dbReference type="PANTHER" id="PTHR21708">
    <property type="entry name" value="PROBABLE 2-DEHYDROPANTOATE 2-REDUCTASE"/>
    <property type="match status" value="1"/>
</dbReference>
<sequence length="349" mass="38000">MPTRILIVGAGAIGAFFGSRLATVPQVLISALCRSNYNAVKKGGFKITSPQFGDYVFKPEFTFCNPDEAQQESQEKQLRWDYLLVATKVLPEVSDVSRLLEGLIDDKTSIVLVQNGLGIEKPYRARFPGTTILSAVTIASAVQNEPGTITHNRWTRLSIGPYLPDSTLNQENPESSRDTTRTKAFVDLLEAGGITDAIPYAAASLQLLRWHKLAINAAINASSVLSGGCGNAALADDPELAIHLLGVMNEVLATGAKVLGYESFPFQELKLATPEQVLASVRKNTSGSRPSMWWDWAEGRPMEVEAILGEPVRVAREIGVEMGRTQSLYALLRMAQEKRDGGREGKGRL</sequence>
<dbReference type="InterPro" id="IPR013752">
    <property type="entry name" value="KPA_reductase"/>
</dbReference>
<evidence type="ECO:0000256" key="3">
    <source>
        <dbReference type="ARBA" id="ARBA00023002"/>
    </source>
</evidence>
<organism evidence="7 8">
    <name type="scientific">Extremus antarcticus</name>
    <dbReference type="NCBI Taxonomy" id="702011"/>
    <lineage>
        <taxon>Eukaryota</taxon>
        <taxon>Fungi</taxon>
        <taxon>Dikarya</taxon>
        <taxon>Ascomycota</taxon>
        <taxon>Pezizomycotina</taxon>
        <taxon>Dothideomycetes</taxon>
        <taxon>Dothideomycetidae</taxon>
        <taxon>Mycosphaerellales</taxon>
        <taxon>Extremaceae</taxon>
        <taxon>Extremus</taxon>
    </lineage>
</organism>
<dbReference type="NCBIfam" id="TIGR00745">
    <property type="entry name" value="apbA_panE"/>
    <property type="match status" value="1"/>
</dbReference>
<dbReference type="FunFam" id="3.40.50.720:FF:000609">
    <property type="entry name" value="2-dehydropantoate 2-reductase"/>
    <property type="match status" value="1"/>
</dbReference>
<keyword evidence="8" id="KW-1185">Reference proteome</keyword>
<dbReference type="InterPro" id="IPR013328">
    <property type="entry name" value="6PGD_dom2"/>
</dbReference>
<evidence type="ECO:0000256" key="1">
    <source>
        <dbReference type="ARBA" id="ARBA00007870"/>
    </source>
</evidence>
<dbReference type="InterPro" id="IPR051402">
    <property type="entry name" value="KPR-Related"/>
</dbReference>
<evidence type="ECO:0000259" key="6">
    <source>
        <dbReference type="Pfam" id="PF08546"/>
    </source>
</evidence>
<dbReference type="PANTHER" id="PTHR21708:SF26">
    <property type="entry name" value="2-DEHYDROPANTOATE 2-REDUCTASE"/>
    <property type="match status" value="1"/>
</dbReference>
<dbReference type="InterPro" id="IPR013332">
    <property type="entry name" value="KPR_N"/>
</dbReference>
<dbReference type="EC" id="1.1.1.169" evidence="4"/>
<dbReference type="GO" id="GO:0005737">
    <property type="term" value="C:cytoplasm"/>
    <property type="evidence" value="ECO:0007669"/>
    <property type="project" value="TreeGrafter"/>
</dbReference>
<gene>
    <name evidence="7" type="ORF">LTR09_000281</name>
</gene>
<dbReference type="Proteomes" id="UP001271007">
    <property type="component" value="Unassembled WGS sequence"/>
</dbReference>
<dbReference type="SUPFAM" id="SSF48179">
    <property type="entry name" value="6-phosphogluconate dehydrogenase C-terminal domain-like"/>
    <property type="match status" value="1"/>
</dbReference>
<dbReference type="FunFam" id="1.10.1040.10:FF:000017">
    <property type="entry name" value="2-dehydropantoate 2-reductase"/>
    <property type="match status" value="1"/>
</dbReference>
<evidence type="ECO:0000256" key="2">
    <source>
        <dbReference type="ARBA" id="ARBA00022857"/>
    </source>
</evidence>
<comment type="catalytic activity">
    <reaction evidence="4">
        <text>(R)-pantoate + NADP(+) = 2-dehydropantoate + NADPH + H(+)</text>
        <dbReference type="Rhea" id="RHEA:16233"/>
        <dbReference type="ChEBI" id="CHEBI:11561"/>
        <dbReference type="ChEBI" id="CHEBI:15378"/>
        <dbReference type="ChEBI" id="CHEBI:15980"/>
        <dbReference type="ChEBI" id="CHEBI:57783"/>
        <dbReference type="ChEBI" id="CHEBI:58349"/>
        <dbReference type="EC" id="1.1.1.169"/>
    </reaction>
</comment>
<accession>A0AAJ0GJB7</accession>
<dbReference type="AlphaFoldDB" id="A0AAJ0GJB7"/>
<feature type="domain" description="Ketopantoate reductase N-terminal" evidence="5">
    <location>
        <begin position="5"/>
        <end position="162"/>
    </location>
</feature>
<dbReference type="Pfam" id="PF08546">
    <property type="entry name" value="ApbA_C"/>
    <property type="match status" value="1"/>
</dbReference>
<dbReference type="InterPro" id="IPR036291">
    <property type="entry name" value="NAD(P)-bd_dom_sf"/>
</dbReference>
<proteinExistence type="inferred from homology"/>
<comment type="function">
    <text evidence="4">Catalyzes the NADPH-dependent reduction of ketopantoate into pantoic acid.</text>
</comment>
<name>A0AAJ0GJB7_9PEZI</name>
<evidence type="ECO:0000313" key="7">
    <source>
        <dbReference type="EMBL" id="KAK3058716.1"/>
    </source>
</evidence>
<evidence type="ECO:0000259" key="5">
    <source>
        <dbReference type="Pfam" id="PF02558"/>
    </source>
</evidence>
<comment type="similarity">
    <text evidence="1 4">Belongs to the ketopantoate reductase family.</text>
</comment>
<dbReference type="EMBL" id="JAWDJX010000001">
    <property type="protein sequence ID" value="KAK3058716.1"/>
    <property type="molecule type" value="Genomic_DNA"/>
</dbReference>